<proteinExistence type="predicted"/>
<name>A0A059FJF7_9PROT</name>
<protein>
    <submittedName>
        <fullName evidence="2">Acetyltransferase</fullName>
    </submittedName>
</protein>
<organism evidence="2 3">
    <name type="scientific">Hyphomonas johnsonii MHS-2</name>
    <dbReference type="NCBI Taxonomy" id="1280950"/>
    <lineage>
        <taxon>Bacteria</taxon>
        <taxon>Pseudomonadati</taxon>
        <taxon>Pseudomonadota</taxon>
        <taxon>Alphaproteobacteria</taxon>
        <taxon>Hyphomonadales</taxon>
        <taxon>Hyphomonadaceae</taxon>
        <taxon>Hyphomonas</taxon>
    </lineage>
</organism>
<keyword evidence="3" id="KW-1185">Reference proteome</keyword>
<dbReference type="GO" id="GO:0016747">
    <property type="term" value="F:acyltransferase activity, transferring groups other than amino-acyl groups"/>
    <property type="evidence" value="ECO:0007669"/>
    <property type="project" value="InterPro"/>
</dbReference>
<evidence type="ECO:0000313" key="3">
    <source>
        <dbReference type="Proteomes" id="UP000025171"/>
    </source>
</evidence>
<sequence length="161" mass="17113">MSTWIRPAHAEDIDEIAKLNDAAFGQSGEGKIVRKLKRDGDSLLSLIAHDDSRIVGHIEFFRILVDGTPRAVGLGPVSALPGRQRQGIGSGLIRTGLLALEGAGESLVFVLGHADYYPRFGFSAETAAPFRAPWSGPAFMARVINTGAPEAGELTYPPAFG</sequence>
<accession>A0A059FJF7</accession>
<dbReference type="Gene3D" id="3.40.630.30">
    <property type="match status" value="1"/>
</dbReference>
<dbReference type="PATRIC" id="fig|1280950.3.peg.2638"/>
<dbReference type="RefSeq" id="WP_035617568.1">
    <property type="nucleotide sequence ID" value="NZ_ARYK01000006.1"/>
</dbReference>
<dbReference type="STRING" id="1280950.HJO_13151"/>
<evidence type="ECO:0000259" key="1">
    <source>
        <dbReference type="PROSITE" id="PS51186"/>
    </source>
</evidence>
<dbReference type="Proteomes" id="UP000025171">
    <property type="component" value="Unassembled WGS sequence"/>
</dbReference>
<dbReference type="InterPro" id="IPR000182">
    <property type="entry name" value="GNAT_dom"/>
</dbReference>
<keyword evidence="2" id="KW-0808">Transferase</keyword>
<gene>
    <name evidence="2" type="ORF">HJO_13151</name>
</gene>
<dbReference type="OrthoDB" id="9797178at2"/>
<dbReference type="EMBL" id="ARYK01000006">
    <property type="protein sequence ID" value="KCZ90800.1"/>
    <property type="molecule type" value="Genomic_DNA"/>
</dbReference>
<comment type="caution">
    <text evidence="2">The sequence shown here is derived from an EMBL/GenBank/DDBJ whole genome shotgun (WGS) entry which is preliminary data.</text>
</comment>
<dbReference type="SUPFAM" id="SSF55729">
    <property type="entry name" value="Acyl-CoA N-acyltransferases (Nat)"/>
    <property type="match status" value="1"/>
</dbReference>
<feature type="domain" description="N-acetyltransferase" evidence="1">
    <location>
        <begin position="3"/>
        <end position="145"/>
    </location>
</feature>
<dbReference type="CDD" id="cd04301">
    <property type="entry name" value="NAT_SF"/>
    <property type="match status" value="1"/>
</dbReference>
<dbReference type="Pfam" id="PF13527">
    <property type="entry name" value="Acetyltransf_9"/>
    <property type="match status" value="1"/>
</dbReference>
<dbReference type="InterPro" id="IPR016181">
    <property type="entry name" value="Acyl_CoA_acyltransferase"/>
</dbReference>
<dbReference type="PROSITE" id="PS51186">
    <property type="entry name" value="GNAT"/>
    <property type="match status" value="1"/>
</dbReference>
<evidence type="ECO:0000313" key="2">
    <source>
        <dbReference type="EMBL" id="KCZ90800.1"/>
    </source>
</evidence>
<dbReference type="eggNOG" id="COG3153">
    <property type="taxonomic scope" value="Bacteria"/>
</dbReference>
<dbReference type="AlphaFoldDB" id="A0A059FJF7"/>
<reference evidence="2 3" key="1">
    <citation type="journal article" date="2014" name="Antonie Van Leeuwenhoek">
        <title>Hyphomonas beringensis sp. nov. and Hyphomonas chukchiensis sp. nov., isolated from surface seawater of the Bering Sea and Chukchi Sea.</title>
        <authorList>
            <person name="Li C."/>
            <person name="Lai Q."/>
            <person name="Li G."/>
            <person name="Dong C."/>
            <person name="Wang J."/>
            <person name="Liao Y."/>
            <person name="Shao Z."/>
        </authorList>
    </citation>
    <scope>NUCLEOTIDE SEQUENCE [LARGE SCALE GENOMIC DNA]</scope>
    <source>
        <strain evidence="2 3">MHS-2</strain>
    </source>
</reference>